<proteinExistence type="predicted"/>
<dbReference type="Proteomes" id="UP001060215">
    <property type="component" value="Chromosome 14"/>
</dbReference>
<evidence type="ECO:0000313" key="2">
    <source>
        <dbReference type="Proteomes" id="UP001060215"/>
    </source>
</evidence>
<feature type="non-terminal residue" evidence="1">
    <location>
        <position position="240"/>
    </location>
</feature>
<comment type="caution">
    <text evidence="1">The sequence shown here is derived from an EMBL/GenBank/DDBJ whole genome shotgun (WGS) entry which is preliminary data.</text>
</comment>
<evidence type="ECO:0000313" key="1">
    <source>
        <dbReference type="EMBL" id="KAI7987414.1"/>
    </source>
</evidence>
<organism evidence="1 2">
    <name type="scientific">Camellia lanceoleosa</name>
    <dbReference type="NCBI Taxonomy" id="1840588"/>
    <lineage>
        <taxon>Eukaryota</taxon>
        <taxon>Viridiplantae</taxon>
        <taxon>Streptophyta</taxon>
        <taxon>Embryophyta</taxon>
        <taxon>Tracheophyta</taxon>
        <taxon>Spermatophyta</taxon>
        <taxon>Magnoliopsida</taxon>
        <taxon>eudicotyledons</taxon>
        <taxon>Gunneridae</taxon>
        <taxon>Pentapetalae</taxon>
        <taxon>asterids</taxon>
        <taxon>Ericales</taxon>
        <taxon>Theaceae</taxon>
        <taxon>Camellia</taxon>
    </lineage>
</organism>
<gene>
    <name evidence="1" type="ORF">LOK49_LG13G01999</name>
</gene>
<keyword evidence="2" id="KW-1185">Reference proteome</keyword>
<dbReference type="EMBL" id="CM045771">
    <property type="protein sequence ID" value="KAI7987414.1"/>
    <property type="molecule type" value="Genomic_DNA"/>
</dbReference>
<name>A0ACC0FFE3_9ERIC</name>
<sequence>MRRNRLITSTKPLSKIIARVLDLTAMLSRVLRRLEFNATRWLATADDSTKGKGVHVQEGNDYDGLDDIWKEMTVALECSKMKNGKEFLLTDTVGFIQKLPTTLIDKASDPLKIKLEAEKRQDTVCISAINGDGLDEFCSAVQEKLKEIDAGFIPMIGKTVFAMHIYCFWYMLYYSSVFGSVVIYILCGPLLLGCYYSQNNYGLCSSRVQLLIALNNCGIALTCAYLVMGSHGKKVRYEGK</sequence>
<accession>A0ACC0FFE3</accession>
<reference evidence="1 2" key="1">
    <citation type="journal article" date="2022" name="Plant J.">
        <title>Chromosome-level genome of Camellia lanceoleosa provides a valuable resource for understanding genome evolution and self-incompatibility.</title>
        <authorList>
            <person name="Gong W."/>
            <person name="Xiao S."/>
            <person name="Wang L."/>
            <person name="Liao Z."/>
            <person name="Chang Y."/>
            <person name="Mo W."/>
            <person name="Hu G."/>
            <person name="Li W."/>
            <person name="Zhao G."/>
            <person name="Zhu H."/>
            <person name="Hu X."/>
            <person name="Ji K."/>
            <person name="Xiang X."/>
            <person name="Song Q."/>
            <person name="Yuan D."/>
            <person name="Jin S."/>
            <person name="Zhang L."/>
        </authorList>
    </citation>
    <scope>NUCLEOTIDE SEQUENCE [LARGE SCALE GENOMIC DNA]</scope>
    <source>
        <strain evidence="1">SQ_2022a</strain>
    </source>
</reference>
<protein>
    <submittedName>
        <fullName evidence="1">Uncharacterized protein</fullName>
    </submittedName>
</protein>